<gene>
    <name evidence="1" type="ORF">SPIL2461_LOCUS12936</name>
</gene>
<reference evidence="1" key="1">
    <citation type="submission" date="2021-02" db="EMBL/GenBank/DDBJ databases">
        <authorList>
            <person name="Dougan E. K."/>
            <person name="Rhodes N."/>
            <person name="Thang M."/>
            <person name="Chan C."/>
        </authorList>
    </citation>
    <scope>NUCLEOTIDE SEQUENCE</scope>
</reference>
<feature type="non-terminal residue" evidence="1">
    <location>
        <position position="126"/>
    </location>
</feature>
<evidence type="ECO:0000313" key="2">
    <source>
        <dbReference type="Proteomes" id="UP000649617"/>
    </source>
</evidence>
<dbReference type="Proteomes" id="UP000649617">
    <property type="component" value="Unassembled WGS sequence"/>
</dbReference>
<evidence type="ECO:0000313" key="1">
    <source>
        <dbReference type="EMBL" id="CAE7500062.1"/>
    </source>
</evidence>
<comment type="caution">
    <text evidence="1">The sequence shown here is derived from an EMBL/GenBank/DDBJ whole genome shotgun (WGS) entry which is preliminary data.</text>
</comment>
<keyword evidence="2" id="KW-1185">Reference proteome</keyword>
<protein>
    <submittedName>
        <fullName evidence="1">Uncharacterized protein</fullName>
    </submittedName>
</protein>
<sequence>ENGGDESWYSFSHTFAMARAVSYEEIAKFVAMTALDYPYFTWDEAGSYQRCAEGLNIKECHCRIFADRLLEQFLAPDEVERLPKDMDCSQRLPRSAARVVSAREPGGCLPCCWLSSLLSQGWSRSP</sequence>
<dbReference type="EMBL" id="CAJNIZ010027402">
    <property type="protein sequence ID" value="CAE7500062.1"/>
    <property type="molecule type" value="Genomic_DNA"/>
</dbReference>
<dbReference type="OrthoDB" id="413591at2759"/>
<organism evidence="1 2">
    <name type="scientific">Symbiodinium pilosum</name>
    <name type="common">Dinoflagellate</name>
    <dbReference type="NCBI Taxonomy" id="2952"/>
    <lineage>
        <taxon>Eukaryota</taxon>
        <taxon>Sar</taxon>
        <taxon>Alveolata</taxon>
        <taxon>Dinophyceae</taxon>
        <taxon>Suessiales</taxon>
        <taxon>Symbiodiniaceae</taxon>
        <taxon>Symbiodinium</taxon>
    </lineage>
</organism>
<dbReference type="AlphaFoldDB" id="A0A812SZL4"/>
<accession>A0A812SZL4</accession>
<proteinExistence type="predicted"/>
<name>A0A812SZL4_SYMPI</name>